<reference evidence="4 5" key="1">
    <citation type="submission" date="2021-02" db="EMBL/GenBank/DDBJ databases">
        <title>Cotonvirus japonicus, which uses Golgi apparatus of host cells for its virion factory, phylogenetically links tailed tupanvirus and icosahedral mimivirus.</title>
        <authorList>
            <person name="Takahashi H."/>
            <person name="Fukaya S."/>
            <person name="Song C."/>
            <person name="Murata K."/>
            <person name="Takemura M."/>
        </authorList>
    </citation>
    <scope>NUCLEOTIDE SEQUENCE [LARGE SCALE GENOMIC DNA]</scope>
</reference>
<dbReference type="PANTHER" id="PTHR24134">
    <property type="entry name" value="ANKYRIN REPEAT-CONTAINING PROTEIN DDB_G0279043"/>
    <property type="match status" value="1"/>
</dbReference>
<evidence type="ECO:0000256" key="2">
    <source>
        <dbReference type="ARBA" id="ARBA00023043"/>
    </source>
</evidence>
<feature type="compositionally biased region" description="Basic residues" evidence="3">
    <location>
        <begin position="1"/>
        <end position="14"/>
    </location>
</feature>
<dbReference type="GeneID" id="80557857"/>
<dbReference type="SMART" id="SM00248">
    <property type="entry name" value="ANK"/>
    <property type="match status" value="4"/>
</dbReference>
<dbReference type="RefSeq" id="YP_010841260.1">
    <property type="nucleotide sequence ID" value="NC_079139.1"/>
</dbReference>
<dbReference type="InterPro" id="IPR036770">
    <property type="entry name" value="Ankyrin_rpt-contain_sf"/>
</dbReference>
<proteinExistence type="predicted"/>
<keyword evidence="2" id="KW-0040">ANK repeat</keyword>
<dbReference type="Proteomes" id="UP001321479">
    <property type="component" value="Segment"/>
</dbReference>
<keyword evidence="5" id="KW-1185">Reference proteome</keyword>
<evidence type="ECO:0000313" key="5">
    <source>
        <dbReference type="Proteomes" id="UP001321479"/>
    </source>
</evidence>
<name>A0ABM7NR66_9VIRU</name>
<dbReference type="Gene3D" id="1.25.40.20">
    <property type="entry name" value="Ankyrin repeat-containing domain"/>
    <property type="match status" value="2"/>
</dbReference>
<sequence>MKKFHHNHKNKPYIHSKPEPFRKKKLNHKSKPRNTLNFMDIPRKEPSFLTPNGWTQEISPTFDPEILTEDTWIGPRIFQFSTLQNPFNENILPITQKVNFSKKYKNFYTTQHDQNKLKNIMSKNKINYREFDELERTHLMCACMYSHGDSNLAMVKILLKQGTVVNFTDKYNNSALYYALNYHGNIEIIKLLIKFTDKNLLNDVLSLWLTTKYSPNISIAKILLRAGASINNINKSCVFRVLDDLHHKNTLQIIKFLLSNGLNTDMTIRHYYFRSIIDDTSRYNLLHKAIEKYNINDSKENENIISLLLDYGCEYKSCLNHLTKYPFAHNIIQTIEHSKSYFSTITKDLQSCHQEIIYKPGNLRPKILEMSWNLHNKKINKNIKWNNINVCEYFGIIDKEKLSEIISETHKCLDHIYDTPKKSRKSKLQQKNKKSLKEISSMIIGKQGRLRQNIFSVPYRKKTYLLDRSCEPNYFSEGKTKLLMFLNNLKTTNYNIVYES</sequence>
<accession>A0ABM7NR66</accession>
<dbReference type="Pfam" id="PF12796">
    <property type="entry name" value="Ank_2"/>
    <property type="match status" value="1"/>
</dbReference>
<evidence type="ECO:0000256" key="1">
    <source>
        <dbReference type="ARBA" id="ARBA00022737"/>
    </source>
</evidence>
<keyword evidence="1" id="KW-0677">Repeat</keyword>
<protein>
    <submittedName>
        <fullName evidence="4">Ankyrin repeat protein</fullName>
    </submittedName>
</protein>
<dbReference type="InterPro" id="IPR002110">
    <property type="entry name" value="Ankyrin_rpt"/>
</dbReference>
<evidence type="ECO:0000313" key="4">
    <source>
        <dbReference type="EMBL" id="BCS82652.1"/>
    </source>
</evidence>
<dbReference type="SUPFAM" id="SSF48403">
    <property type="entry name" value="Ankyrin repeat"/>
    <property type="match status" value="1"/>
</dbReference>
<dbReference type="PANTHER" id="PTHR24134:SF9">
    <property type="entry name" value="ANKYRIN REPEAT AND SOCS BOX PROTEIN 8"/>
    <property type="match status" value="1"/>
</dbReference>
<feature type="region of interest" description="Disordered" evidence="3">
    <location>
        <begin position="1"/>
        <end position="39"/>
    </location>
</feature>
<dbReference type="EMBL" id="AP024483">
    <property type="protein sequence ID" value="BCS82652.1"/>
    <property type="molecule type" value="Genomic_DNA"/>
</dbReference>
<organism evidence="4 5">
    <name type="scientific">Cotonvirus japonicus</name>
    <dbReference type="NCBI Taxonomy" id="2811091"/>
    <lineage>
        <taxon>Viruses</taxon>
        <taxon>Varidnaviria</taxon>
        <taxon>Bamfordvirae</taxon>
        <taxon>Nucleocytoviricota</taxon>
        <taxon>Megaviricetes</taxon>
        <taxon>Imitervirales</taxon>
        <taxon>Mimiviridae</taxon>
        <taxon>Megamimivirinae</taxon>
        <taxon>Cotonvirus</taxon>
        <taxon>Cotonvirus japonicum</taxon>
    </lineage>
</organism>
<evidence type="ECO:0000256" key="3">
    <source>
        <dbReference type="SAM" id="MobiDB-lite"/>
    </source>
</evidence>
<feature type="compositionally biased region" description="Basic residues" evidence="3">
    <location>
        <begin position="22"/>
        <end position="32"/>
    </location>
</feature>